<dbReference type="InterPro" id="IPR005859">
    <property type="entry name" value="CysK"/>
</dbReference>
<feature type="binding site" evidence="8">
    <location>
        <position position="146"/>
    </location>
    <ligand>
        <name>pyridoxal 5'-phosphate</name>
        <dbReference type="ChEBI" id="CHEBI:597326"/>
    </ligand>
</feature>
<feature type="domain" description="Tryptophan synthase beta chain-like PALP" evidence="11">
    <location>
        <begin position="78"/>
        <end position="365"/>
    </location>
</feature>
<evidence type="ECO:0000256" key="5">
    <source>
        <dbReference type="ARBA" id="ARBA00022679"/>
    </source>
</evidence>
<dbReference type="GO" id="GO:0004124">
    <property type="term" value="F:cysteine synthase activity"/>
    <property type="evidence" value="ECO:0007669"/>
    <property type="project" value="UniProtKB-UniRule"/>
</dbReference>
<dbReference type="FunFam" id="3.40.50.1100:FF:000006">
    <property type="entry name" value="Cysteine synthase"/>
    <property type="match status" value="1"/>
</dbReference>
<evidence type="ECO:0000256" key="6">
    <source>
        <dbReference type="ARBA" id="ARBA00022898"/>
    </source>
</evidence>
<dbReference type="InterPro" id="IPR005856">
    <property type="entry name" value="Cys_synth"/>
</dbReference>
<evidence type="ECO:0000256" key="1">
    <source>
        <dbReference type="ARBA" id="ARBA00001933"/>
    </source>
</evidence>
<comment type="catalytic activity">
    <reaction evidence="10">
        <text>O-acetyl-L-serine + hydrogen sulfide = L-cysteine + acetate</text>
        <dbReference type="Rhea" id="RHEA:14829"/>
        <dbReference type="ChEBI" id="CHEBI:29919"/>
        <dbReference type="ChEBI" id="CHEBI:30089"/>
        <dbReference type="ChEBI" id="CHEBI:35235"/>
        <dbReference type="ChEBI" id="CHEBI:58340"/>
        <dbReference type="EC" id="2.5.1.47"/>
    </reaction>
</comment>
<feature type="modified residue" description="N6-(pyridoxal phosphate)lysine" evidence="9">
    <location>
        <position position="115"/>
    </location>
</feature>
<dbReference type="InterPro" id="IPR001216">
    <property type="entry name" value="P-phosphate_BS"/>
</dbReference>
<keyword evidence="6 8" id="KW-0663">Pyridoxal phosphate</keyword>
<dbReference type="NCBIfam" id="TIGR01139">
    <property type="entry name" value="cysK"/>
    <property type="match status" value="1"/>
</dbReference>
<dbReference type="InterPro" id="IPR036052">
    <property type="entry name" value="TrpB-like_PALP_sf"/>
</dbReference>
<dbReference type="NCBIfam" id="TIGR01136">
    <property type="entry name" value="cysKM"/>
    <property type="match status" value="1"/>
</dbReference>
<dbReference type="EMBL" id="CAMAPE010000014">
    <property type="protein sequence ID" value="CAH9081344.1"/>
    <property type="molecule type" value="Genomic_DNA"/>
</dbReference>
<keyword evidence="5 10" id="KW-0808">Transferase</keyword>
<evidence type="ECO:0000256" key="8">
    <source>
        <dbReference type="PIRSR" id="PIRSR605856-50"/>
    </source>
</evidence>
<evidence type="ECO:0000259" key="11">
    <source>
        <dbReference type="Pfam" id="PF00291"/>
    </source>
</evidence>
<keyword evidence="4 10" id="KW-0028">Amino-acid biosynthesis</keyword>
<reference evidence="12" key="1">
    <citation type="submission" date="2022-07" db="EMBL/GenBank/DDBJ databases">
        <authorList>
            <person name="Macas J."/>
            <person name="Novak P."/>
            <person name="Neumann P."/>
        </authorList>
    </citation>
    <scope>NUCLEOTIDE SEQUENCE</scope>
</reference>
<accession>A0A9P0YZM8</accession>
<evidence type="ECO:0000256" key="10">
    <source>
        <dbReference type="RuleBase" id="RU003985"/>
    </source>
</evidence>
<dbReference type="Proteomes" id="UP001152484">
    <property type="component" value="Unassembled WGS sequence"/>
</dbReference>
<evidence type="ECO:0000256" key="7">
    <source>
        <dbReference type="ARBA" id="ARBA00023192"/>
    </source>
</evidence>
<sequence>MASLVNNPFTPIRNTFNTTTVKSDLCPEPSFFKWRCSGAQSFAAKRASFPRILCKAVSVKQPLPSATDIEGLNIAEDVTQLIGNTPMVYLNNIVKGCVANIAAKLEIMEPCCSVKDRIGFSMINDAEEKGLISPGKTVLVEPTSGNTGIGLAFIAASKGYKLILTMPASMSLERKVILKAFGADLVLTDPAKGMIGAVQKAEEILNNTPGAYMLQQFDNPANPKIHYETTGPEIWEDTKGKVDILVAGIGTGGTISGAGRFLKQQNPSIEIIGVEPAQSNVLSGGKPGPHKIQGIGAGFIPKNLDQDVMDEVIEISDDEAIEVAKQLALREGLLVGFSSGAAAAAAMKVAKRPENAGKLIAVVFPSFGERYLSTVLFQSIREECEKQQPEI</sequence>
<evidence type="ECO:0000256" key="3">
    <source>
        <dbReference type="ARBA" id="ARBA00011738"/>
    </source>
</evidence>
<feature type="binding site" evidence="8">
    <location>
        <position position="338"/>
    </location>
    <ligand>
        <name>pyridoxal 5'-phosphate</name>
        <dbReference type="ChEBI" id="CHEBI:597326"/>
    </ligand>
</feature>
<dbReference type="Pfam" id="PF00291">
    <property type="entry name" value="PALP"/>
    <property type="match status" value="1"/>
</dbReference>
<dbReference type="SUPFAM" id="SSF53686">
    <property type="entry name" value="Tryptophan synthase beta subunit-like PLP-dependent enzymes"/>
    <property type="match status" value="1"/>
</dbReference>
<dbReference type="InterPro" id="IPR001926">
    <property type="entry name" value="TrpB-like_PALP"/>
</dbReference>
<protein>
    <recommendedName>
        <fullName evidence="10">Cysteine synthase</fullName>
        <ecNumber evidence="10">2.5.1.47</ecNumber>
    </recommendedName>
</protein>
<keyword evidence="7 10" id="KW-0198">Cysteine biosynthesis</keyword>
<comment type="subunit">
    <text evidence="3">Homodimer.</text>
</comment>
<dbReference type="Gene3D" id="3.40.50.1100">
    <property type="match status" value="2"/>
</dbReference>
<dbReference type="InterPro" id="IPR050214">
    <property type="entry name" value="Cys_Synth/Cystath_Beta-Synth"/>
</dbReference>
<dbReference type="AlphaFoldDB" id="A0A9P0YZM8"/>
<evidence type="ECO:0000256" key="9">
    <source>
        <dbReference type="PIRSR" id="PIRSR605856-51"/>
    </source>
</evidence>
<comment type="caution">
    <text evidence="12">The sequence shown here is derived from an EMBL/GenBank/DDBJ whole genome shotgun (WGS) entry which is preliminary data.</text>
</comment>
<name>A0A9P0YZM8_CUSEU</name>
<dbReference type="GO" id="GO:0006535">
    <property type="term" value="P:cysteine biosynthetic process from serine"/>
    <property type="evidence" value="ECO:0007669"/>
    <property type="project" value="UniProtKB-UniRule"/>
</dbReference>
<dbReference type="EC" id="2.5.1.47" evidence="10"/>
<comment type="cofactor">
    <cofactor evidence="1 8 10">
        <name>pyridoxal 5'-phosphate</name>
        <dbReference type="ChEBI" id="CHEBI:597326"/>
    </cofactor>
</comment>
<dbReference type="PROSITE" id="PS00901">
    <property type="entry name" value="CYS_SYNTHASE"/>
    <property type="match status" value="1"/>
</dbReference>
<feature type="binding site" evidence="8">
    <location>
        <begin position="250"/>
        <end position="254"/>
    </location>
    <ligand>
        <name>pyridoxal 5'-phosphate</name>
        <dbReference type="ChEBI" id="CHEBI:597326"/>
    </ligand>
</feature>
<comment type="similarity">
    <text evidence="2 10">Belongs to the cysteine synthase/cystathionine beta-synthase family.</text>
</comment>
<evidence type="ECO:0000256" key="4">
    <source>
        <dbReference type="ARBA" id="ARBA00022605"/>
    </source>
</evidence>
<evidence type="ECO:0000256" key="2">
    <source>
        <dbReference type="ARBA" id="ARBA00007103"/>
    </source>
</evidence>
<organism evidence="12 13">
    <name type="scientific">Cuscuta europaea</name>
    <name type="common">European dodder</name>
    <dbReference type="NCBI Taxonomy" id="41803"/>
    <lineage>
        <taxon>Eukaryota</taxon>
        <taxon>Viridiplantae</taxon>
        <taxon>Streptophyta</taxon>
        <taxon>Embryophyta</taxon>
        <taxon>Tracheophyta</taxon>
        <taxon>Spermatophyta</taxon>
        <taxon>Magnoliopsida</taxon>
        <taxon>eudicotyledons</taxon>
        <taxon>Gunneridae</taxon>
        <taxon>Pentapetalae</taxon>
        <taxon>asterids</taxon>
        <taxon>lamiids</taxon>
        <taxon>Solanales</taxon>
        <taxon>Convolvulaceae</taxon>
        <taxon>Cuscuteae</taxon>
        <taxon>Cuscuta</taxon>
        <taxon>Cuscuta subgen. Cuscuta</taxon>
    </lineage>
</organism>
<proteinExistence type="inferred from homology"/>
<evidence type="ECO:0000313" key="12">
    <source>
        <dbReference type="EMBL" id="CAH9081344.1"/>
    </source>
</evidence>
<dbReference type="PANTHER" id="PTHR10314">
    <property type="entry name" value="CYSTATHIONINE BETA-SYNTHASE"/>
    <property type="match status" value="1"/>
</dbReference>
<dbReference type="CDD" id="cd01561">
    <property type="entry name" value="CBS_like"/>
    <property type="match status" value="1"/>
</dbReference>
<keyword evidence="13" id="KW-1185">Reference proteome</keyword>
<gene>
    <name evidence="12" type="ORF">CEURO_LOCUS7869</name>
</gene>
<dbReference type="FunFam" id="3.40.50.1100:FF:000130">
    <property type="entry name" value="Cysteine synthase"/>
    <property type="match status" value="1"/>
</dbReference>
<evidence type="ECO:0000313" key="13">
    <source>
        <dbReference type="Proteomes" id="UP001152484"/>
    </source>
</evidence>
<dbReference type="OrthoDB" id="10259545at2759"/>